<dbReference type="GO" id="GO:0009435">
    <property type="term" value="P:NAD+ biosynthetic process"/>
    <property type="evidence" value="ECO:0007669"/>
    <property type="project" value="UniProtKB-UniRule"/>
</dbReference>
<comment type="function">
    <text evidence="6">Specifically catalyzes the NAD or NADP-dependent dehydrogenation of L-aspartate to iminoaspartate.</text>
</comment>
<comment type="caution">
    <text evidence="9">The sequence shown here is derived from an EMBL/GenBank/DDBJ whole genome shotgun (WGS) entry which is preliminary data.</text>
</comment>
<accession>A0A6L6YGM6</accession>
<feature type="active site" evidence="6">
    <location>
        <position position="218"/>
    </location>
</feature>
<dbReference type="Pfam" id="PF01958">
    <property type="entry name" value="Asp_DH_C"/>
    <property type="match status" value="1"/>
</dbReference>
<dbReference type="GO" id="GO:0033735">
    <property type="term" value="F:aspartate dehydrogenase [NAD(P)+] activity"/>
    <property type="evidence" value="ECO:0007669"/>
    <property type="project" value="UniProtKB-EC"/>
</dbReference>
<feature type="domain" description="Aspartate/homoserine dehydrogenase NAD-binding" evidence="8">
    <location>
        <begin position="8"/>
        <end position="120"/>
    </location>
</feature>
<dbReference type="AlphaFoldDB" id="A0A6L6YGM6"/>
<dbReference type="InterPro" id="IPR002811">
    <property type="entry name" value="Asp_DH"/>
</dbReference>
<dbReference type="InterPro" id="IPR005106">
    <property type="entry name" value="Asp/hSer_DH_NAD-bd"/>
</dbReference>
<dbReference type="SUPFAM" id="SSF55347">
    <property type="entry name" value="Glyceraldehyde-3-phosphate dehydrogenase-like, C-terminal domain"/>
    <property type="match status" value="1"/>
</dbReference>
<dbReference type="OrthoDB" id="7056904at2"/>
<evidence type="ECO:0000256" key="3">
    <source>
        <dbReference type="ARBA" id="ARBA00022857"/>
    </source>
</evidence>
<evidence type="ECO:0000313" key="10">
    <source>
        <dbReference type="Proteomes" id="UP000472580"/>
    </source>
</evidence>
<feature type="binding site" evidence="6">
    <location>
        <position position="189"/>
    </location>
    <ligand>
        <name>NAD(+)</name>
        <dbReference type="ChEBI" id="CHEBI:57540"/>
    </ligand>
</feature>
<name>A0A6L6YGM6_9BURK</name>
<keyword evidence="4 6" id="KW-0560">Oxidoreductase</keyword>
<dbReference type="GO" id="GO:0050661">
    <property type="term" value="F:NADP binding"/>
    <property type="evidence" value="ECO:0007669"/>
    <property type="project" value="UniProtKB-UniRule"/>
</dbReference>
<dbReference type="Gene3D" id="3.40.50.720">
    <property type="entry name" value="NAD(P)-binding Rossmann-like Domain"/>
    <property type="match status" value="1"/>
</dbReference>
<dbReference type="Gene3D" id="3.30.360.10">
    <property type="entry name" value="Dihydrodipicolinate Reductase, domain 2"/>
    <property type="match status" value="1"/>
</dbReference>
<dbReference type="InterPro" id="IPR011182">
    <property type="entry name" value="L-Asp_DH"/>
</dbReference>
<dbReference type="EC" id="1.4.1.21" evidence="6"/>
<dbReference type="PIRSF" id="PIRSF005227">
    <property type="entry name" value="Asp_dh_NAD_syn"/>
    <property type="match status" value="1"/>
</dbReference>
<proteinExistence type="inferred from homology"/>
<dbReference type="InterPro" id="IPR020626">
    <property type="entry name" value="Asp_DH_prok"/>
</dbReference>
<keyword evidence="2 6" id="KW-0662">Pyridine nucleotide biosynthesis</keyword>
<gene>
    <name evidence="6" type="primary">nadX</name>
    <name evidence="9" type="ORF">E5987_06490</name>
</gene>
<evidence type="ECO:0000313" key="9">
    <source>
        <dbReference type="EMBL" id="MVX56855.1"/>
    </source>
</evidence>
<evidence type="ECO:0000256" key="5">
    <source>
        <dbReference type="ARBA" id="ARBA00023027"/>
    </source>
</evidence>
<dbReference type="UniPathway" id="UPA00253">
    <property type="reaction ID" value="UER00456"/>
</dbReference>
<dbReference type="Proteomes" id="UP000472580">
    <property type="component" value="Unassembled WGS sequence"/>
</dbReference>
<comment type="catalytic activity">
    <reaction evidence="6">
        <text>L-aspartate + NADP(+) + H2O = oxaloacetate + NH4(+) + NADPH + H(+)</text>
        <dbReference type="Rhea" id="RHEA:11784"/>
        <dbReference type="ChEBI" id="CHEBI:15377"/>
        <dbReference type="ChEBI" id="CHEBI:15378"/>
        <dbReference type="ChEBI" id="CHEBI:16452"/>
        <dbReference type="ChEBI" id="CHEBI:28938"/>
        <dbReference type="ChEBI" id="CHEBI:29991"/>
        <dbReference type="ChEBI" id="CHEBI:57783"/>
        <dbReference type="ChEBI" id="CHEBI:58349"/>
        <dbReference type="EC" id="1.4.1.21"/>
    </reaction>
</comment>
<comment type="pathway">
    <text evidence="6">Cofactor biosynthesis; NAD(+) biosynthesis; iminoaspartate from L-aspartate (dehydrogenase route): step 1/1.</text>
</comment>
<sequence>MKKIAILGCGSVSQVFCINALRHLGNDYFITTVCAKHHEHAVELASRVGGRAARNVSEMLELGPDIVVEFAGISAVEEHAQEILEAGADLVISSVGALDEKNFRDHIVKIAKQNKRHIYVTSGAIGGLDVMETYSVIGNPTVRIESVKPPESYIGTPYMEGKTVSTTEEQLIFDGDVHDAIHGFPRNVNVSVATSLASGATDAKVRLISRPGIKEVTHRITLENDIMHSELFFKSKPDPENPKNSLSSAYSVIALLKNMASPLSFF</sequence>
<dbReference type="RefSeq" id="WP_160335288.1">
    <property type="nucleotide sequence ID" value="NZ_CALPCR010000012.1"/>
</dbReference>
<dbReference type="GO" id="GO:0051287">
    <property type="term" value="F:NAD binding"/>
    <property type="evidence" value="ECO:0007669"/>
    <property type="project" value="UniProtKB-UniRule"/>
</dbReference>
<evidence type="ECO:0000259" key="7">
    <source>
        <dbReference type="Pfam" id="PF01958"/>
    </source>
</evidence>
<dbReference type="HAMAP" id="MF_01265">
    <property type="entry name" value="NadX"/>
    <property type="match status" value="1"/>
</dbReference>
<dbReference type="SUPFAM" id="SSF51735">
    <property type="entry name" value="NAD(P)-binding Rossmann-fold domains"/>
    <property type="match status" value="1"/>
</dbReference>
<feature type="binding site" evidence="6">
    <location>
        <position position="124"/>
    </location>
    <ligand>
        <name>NAD(+)</name>
        <dbReference type="ChEBI" id="CHEBI:57540"/>
    </ligand>
</feature>
<dbReference type="InterPro" id="IPR036291">
    <property type="entry name" value="NAD(P)-bd_dom_sf"/>
</dbReference>
<reference evidence="9 10" key="1">
    <citation type="submission" date="2019-12" db="EMBL/GenBank/DDBJ databases">
        <title>Microbes associate with the intestines of laboratory mice.</title>
        <authorList>
            <person name="Navarre W."/>
            <person name="Wong E."/>
        </authorList>
    </citation>
    <scope>NUCLEOTIDE SEQUENCE [LARGE SCALE GENOMIC DNA]</scope>
    <source>
        <strain evidence="9 10">NM82_D38</strain>
    </source>
</reference>
<dbReference type="EMBL" id="WSRP01000017">
    <property type="protein sequence ID" value="MVX56855.1"/>
    <property type="molecule type" value="Genomic_DNA"/>
</dbReference>
<evidence type="ECO:0000256" key="6">
    <source>
        <dbReference type="HAMAP-Rule" id="MF_01265"/>
    </source>
</evidence>
<comment type="catalytic activity">
    <reaction evidence="6">
        <text>L-aspartate + NAD(+) + H2O = oxaloacetate + NH4(+) + NADH + H(+)</text>
        <dbReference type="Rhea" id="RHEA:11788"/>
        <dbReference type="ChEBI" id="CHEBI:15377"/>
        <dbReference type="ChEBI" id="CHEBI:15378"/>
        <dbReference type="ChEBI" id="CHEBI:16452"/>
        <dbReference type="ChEBI" id="CHEBI:28938"/>
        <dbReference type="ChEBI" id="CHEBI:29991"/>
        <dbReference type="ChEBI" id="CHEBI:57540"/>
        <dbReference type="ChEBI" id="CHEBI:57945"/>
        <dbReference type="EC" id="1.4.1.21"/>
    </reaction>
</comment>
<dbReference type="PANTHER" id="PTHR31873">
    <property type="entry name" value="L-ASPARTATE DEHYDROGENASE-RELATED"/>
    <property type="match status" value="1"/>
</dbReference>
<keyword evidence="3 6" id="KW-0521">NADP</keyword>
<protein>
    <recommendedName>
        <fullName evidence="6">L-aspartate dehydrogenase</fullName>
        <ecNumber evidence="6">1.4.1.21</ecNumber>
    </recommendedName>
</protein>
<comment type="miscellaneous">
    <text evidence="6">The iminoaspartate product is unstable in aqueous solution and can decompose to oxaloacetate and ammonia.</text>
</comment>
<organism evidence="9 10">
    <name type="scientific">Parasutterella muris</name>
    <dbReference type="NCBI Taxonomy" id="2565572"/>
    <lineage>
        <taxon>Bacteria</taxon>
        <taxon>Pseudomonadati</taxon>
        <taxon>Pseudomonadota</taxon>
        <taxon>Betaproteobacteria</taxon>
        <taxon>Burkholderiales</taxon>
        <taxon>Sutterellaceae</taxon>
        <taxon>Parasutterella</taxon>
    </lineage>
</organism>
<dbReference type="GO" id="GO:0016639">
    <property type="term" value="F:oxidoreductase activity, acting on the CH-NH2 group of donors, NAD or NADP as acceptor"/>
    <property type="evidence" value="ECO:0007669"/>
    <property type="project" value="UniProtKB-UniRule"/>
</dbReference>
<dbReference type="PANTHER" id="PTHR31873:SF6">
    <property type="entry name" value="ASPARTATE DEHYDROGENASE DOMAIN-CONTAINING PROTEIN"/>
    <property type="match status" value="1"/>
</dbReference>
<feature type="domain" description="Aspartate dehydrogenase" evidence="7">
    <location>
        <begin position="167"/>
        <end position="253"/>
    </location>
</feature>
<evidence type="ECO:0000256" key="1">
    <source>
        <dbReference type="ARBA" id="ARBA00008331"/>
    </source>
</evidence>
<evidence type="ECO:0000256" key="2">
    <source>
        <dbReference type="ARBA" id="ARBA00022642"/>
    </source>
</evidence>
<comment type="similarity">
    <text evidence="1 6">Belongs to the L-aspartate dehydrogenase family.</text>
</comment>
<dbReference type="Pfam" id="PF03447">
    <property type="entry name" value="NAD_binding_3"/>
    <property type="match status" value="1"/>
</dbReference>
<evidence type="ECO:0000259" key="8">
    <source>
        <dbReference type="Pfam" id="PF03447"/>
    </source>
</evidence>
<keyword evidence="10" id="KW-1185">Reference proteome</keyword>
<keyword evidence="5 6" id="KW-0520">NAD</keyword>
<evidence type="ECO:0000256" key="4">
    <source>
        <dbReference type="ARBA" id="ARBA00023002"/>
    </source>
</evidence>